<protein>
    <submittedName>
        <fullName evidence="1">Uncharacterized protein</fullName>
    </submittedName>
</protein>
<comment type="caution">
    <text evidence="1">The sequence shown here is derived from an EMBL/GenBank/DDBJ whole genome shotgun (WGS) entry which is preliminary data.</text>
</comment>
<sequence length="46" mass="4928">MPPGSDVSYSPLIQMIFNVAGLRSSTVSTRSLNSLFCILAVPKCLL</sequence>
<organism evidence="1 2">
    <name type="scientific">Colletotrichum scovillei</name>
    <dbReference type="NCBI Taxonomy" id="1209932"/>
    <lineage>
        <taxon>Eukaryota</taxon>
        <taxon>Fungi</taxon>
        <taxon>Dikarya</taxon>
        <taxon>Ascomycota</taxon>
        <taxon>Pezizomycotina</taxon>
        <taxon>Sordariomycetes</taxon>
        <taxon>Hypocreomycetidae</taxon>
        <taxon>Glomerellales</taxon>
        <taxon>Glomerellaceae</taxon>
        <taxon>Colletotrichum</taxon>
        <taxon>Colletotrichum acutatum species complex</taxon>
    </lineage>
</organism>
<reference evidence="1" key="1">
    <citation type="submission" date="2021-05" db="EMBL/GenBank/DDBJ databases">
        <title>Comparative genomics of three Colletotrichum scovillei strains and genetic complementation revealed genes involved fungal growth and virulence on chili pepper.</title>
        <authorList>
            <person name="Hsieh D.-K."/>
            <person name="Chuang S.-C."/>
            <person name="Chen C.-Y."/>
            <person name="Chao Y.-T."/>
            <person name="Lu M.-Y.J."/>
            <person name="Lee M.-H."/>
            <person name="Shih M.-C."/>
        </authorList>
    </citation>
    <scope>NUCLEOTIDE SEQUENCE</scope>
    <source>
        <strain evidence="1">Coll-153</strain>
    </source>
</reference>
<evidence type="ECO:0000313" key="1">
    <source>
        <dbReference type="EMBL" id="KAG7051640.1"/>
    </source>
</evidence>
<dbReference type="Proteomes" id="UP000699042">
    <property type="component" value="Unassembled WGS sequence"/>
</dbReference>
<accession>A0A9P7R7J1</accession>
<keyword evidence="2" id="KW-1185">Reference proteome</keyword>
<dbReference type="EMBL" id="JAESDN010000004">
    <property type="protein sequence ID" value="KAG7051640.1"/>
    <property type="molecule type" value="Genomic_DNA"/>
</dbReference>
<proteinExistence type="predicted"/>
<evidence type="ECO:0000313" key="2">
    <source>
        <dbReference type="Proteomes" id="UP000699042"/>
    </source>
</evidence>
<gene>
    <name evidence="1" type="ORF">JMJ77_002258</name>
</gene>
<name>A0A9P7R7J1_9PEZI</name>
<dbReference type="AlphaFoldDB" id="A0A9P7R7J1"/>